<dbReference type="GO" id="GO:0003700">
    <property type="term" value="F:DNA-binding transcription factor activity"/>
    <property type="evidence" value="ECO:0007669"/>
    <property type="project" value="TreeGrafter"/>
</dbReference>
<dbReference type="PANTHER" id="PTHR30055:SF226">
    <property type="entry name" value="HTH-TYPE TRANSCRIPTIONAL REGULATOR PKSA"/>
    <property type="match status" value="1"/>
</dbReference>
<evidence type="ECO:0000256" key="2">
    <source>
        <dbReference type="PROSITE-ProRule" id="PRU00335"/>
    </source>
</evidence>
<feature type="domain" description="HTH tetR-type" evidence="3">
    <location>
        <begin position="61"/>
        <end position="121"/>
    </location>
</feature>
<name>A0A2H1KD29_BRELN</name>
<protein>
    <submittedName>
        <fullName evidence="4">Transcriptional regulator, TetR family</fullName>
    </submittedName>
</protein>
<dbReference type="InterPro" id="IPR009057">
    <property type="entry name" value="Homeodomain-like_sf"/>
</dbReference>
<gene>
    <name evidence="4" type="ORF">BLIN101_03222</name>
</gene>
<dbReference type="Pfam" id="PF00440">
    <property type="entry name" value="TetR_N"/>
    <property type="match status" value="1"/>
</dbReference>
<evidence type="ECO:0000256" key="1">
    <source>
        <dbReference type="ARBA" id="ARBA00023125"/>
    </source>
</evidence>
<dbReference type="Proteomes" id="UP000234498">
    <property type="component" value="Unassembled WGS sequence"/>
</dbReference>
<dbReference type="PROSITE" id="PS50977">
    <property type="entry name" value="HTH_TETR_2"/>
    <property type="match status" value="1"/>
</dbReference>
<evidence type="ECO:0000313" key="5">
    <source>
        <dbReference type="Proteomes" id="UP000234498"/>
    </source>
</evidence>
<dbReference type="SUPFAM" id="SSF46689">
    <property type="entry name" value="Homeodomain-like"/>
    <property type="match status" value="1"/>
</dbReference>
<dbReference type="Gene3D" id="1.10.357.10">
    <property type="entry name" value="Tetracycline Repressor, domain 2"/>
    <property type="match status" value="1"/>
</dbReference>
<reference evidence="4 5" key="1">
    <citation type="submission" date="2017-03" db="EMBL/GenBank/DDBJ databases">
        <authorList>
            <person name="Afonso C.L."/>
            <person name="Miller P.J."/>
            <person name="Scott M.A."/>
            <person name="Spackman E."/>
            <person name="Goraichik I."/>
            <person name="Dimitrov K.M."/>
            <person name="Suarez D.L."/>
            <person name="Swayne D.E."/>
        </authorList>
    </citation>
    <scope>NUCLEOTIDE SEQUENCE [LARGE SCALE GENOMIC DNA]</scope>
    <source>
        <strain evidence="4 5">Mu101</strain>
    </source>
</reference>
<feature type="DNA-binding region" description="H-T-H motif" evidence="2">
    <location>
        <begin position="84"/>
        <end position="103"/>
    </location>
</feature>
<dbReference type="EMBL" id="FXZA01000031">
    <property type="protein sequence ID" value="SMX97454.1"/>
    <property type="molecule type" value="Genomic_DNA"/>
</dbReference>
<organism evidence="4 5">
    <name type="scientific">Brevibacterium linens</name>
    <dbReference type="NCBI Taxonomy" id="1703"/>
    <lineage>
        <taxon>Bacteria</taxon>
        <taxon>Bacillati</taxon>
        <taxon>Actinomycetota</taxon>
        <taxon>Actinomycetes</taxon>
        <taxon>Micrococcales</taxon>
        <taxon>Brevibacteriaceae</taxon>
        <taxon>Brevibacterium</taxon>
    </lineage>
</organism>
<evidence type="ECO:0000313" key="4">
    <source>
        <dbReference type="EMBL" id="SMX97454.1"/>
    </source>
</evidence>
<evidence type="ECO:0000259" key="3">
    <source>
        <dbReference type="PROSITE" id="PS50977"/>
    </source>
</evidence>
<accession>A0A2H1KD29</accession>
<dbReference type="PANTHER" id="PTHR30055">
    <property type="entry name" value="HTH-TYPE TRANSCRIPTIONAL REGULATOR RUTR"/>
    <property type="match status" value="1"/>
</dbReference>
<dbReference type="InterPro" id="IPR001647">
    <property type="entry name" value="HTH_TetR"/>
</dbReference>
<dbReference type="InterPro" id="IPR050109">
    <property type="entry name" value="HTH-type_TetR-like_transc_reg"/>
</dbReference>
<keyword evidence="1 2" id="KW-0238">DNA-binding</keyword>
<proteinExistence type="predicted"/>
<sequence>MAWEPSPAEAVGLSSALVEVIPALSGTMPYQFAFGDQCCQDHIVTNEGRPYAGASREVRESARREQIIAAGIELFGTQGYRAATVGAICETAGLNKRYFYESFAALEDLLVEVYERVVADLRAAVLAGGAADSGGSETATETPDAEAMAVLRGFMGGFLGWAQENPIFARVHLFEVLGVSGRIDELYRRHGRVIGGELADALCVAVSGTVLTDTRRRVLGDLLVGAGIQIVVDWVIGDYQPPRQELLSEIESTLGWVLAAGAIGEG</sequence>
<dbReference type="GO" id="GO:0000976">
    <property type="term" value="F:transcription cis-regulatory region binding"/>
    <property type="evidence" value="ECO:0007669"/>
    <property type="project" value="TreeGrafter"/>
</dbReference>
<dbReference type="AlphaFoldDB" id="A0A2H1KD29"/>